<comment type="caution">
    <text evidence="3">The sequence shown here is derived from an EMBL/GenBank/DDBJ whole genome shotgun (WGS) entry which is preliminary data.</text>
</comment>
<name>A0A8H4C6U3_COLGL</name>
<reference evidence="3" key="1">
    <citation type="journal article" date="2020" name="Phytopathology">
        <title>Genome sequence and comparative analysis of Colletotrichum gloeosporioides isolated from Liriodendron leaves.</title>
        <authorList>
            <person name="Fu F.F."/>
            <person name="Hao Z."/>
            <person name="Wang P."/>
            <person name="Lu Y."/>
            <person name="Xue L.J."/>
            <person name="Wei G."/>
            <person name="Tian Y."/>
            <person name="Baishi H."/>
            <person name="Xu H."/>
            <person name="Shi J."/>
            <person name="Cheng T."/>
            <person name="Wang G."/>
            <person name="Yi Y."/>
            <person name="Chen J."/>
        </authorList>
    </citation>
    <scope>NUCLEOTIDE SEQUENCE</scope>
    <source>
        <strain evidence="3">Lc1</strain>
    </source>
</reference>
<organism evidence="3 4">
    <name type="scientific">Colletotrichum gloeosporioides</name>
    <name type="common">Anthracnose fungus</name>
    <name type="synonym">Glomerella cingulata</name>
    <dbReference type="NCBI Taxonomy" id="474922"/>
    <lineage>
        <taxon>Eukaryota</taxon>
        <taxon>Fungi</taxon>
        <taxon>Dikarya</taxon>
        <taxon>Ascomycota</taxon>
        <taxon>Pezizomycotina</taxon>
        <taxon>Sordariomycetes</taxon>
        <taxon>Hypocreomycetidae</taxon>
        <taxon>Glomerellales</taxon>
        <taxon>Glomerellaceae</taxon>
        <taxon>Colletotrichum</taxon>
        <taxon>Colletotrichum gloeosporioides species complex</taxon>
    </lineage>
</organism>
<evidence type="ECO:0000256" key="2">
    <source>
        <dbReference type="SAM" id="Phobius"/>
    </source>
</evidence>
<keyword evidence="2" id="KW-0812">Transmembrane</keyword>
<evidence type="ECO:0000313" key="3">
    <source>
        <dbReference type="EMBL" id="KAF3798508.1"/>
    </source>
</evidence>
<dbReference type="AlphaFoldDB" id="A0A8H4C6U3"/>
<reference evidence="3" key="2">
    <citation type="submission" date="2020-03" db="EMBL/GenBank/DDBJ databases">
        <authorList>
            <person name="Fu F.-F."/>
            <person name="Chen J."/>
        </authorList>
    </citation>
    <scope>NUCLEOTIDE SEQUENCE</scope>
    <source>
        <strain evidence="3">Lc1</strain>
    </source>
</reference>
<dbReference type="Proteomes" id="UP000613401">
    <property type="component" value="Unassembled WGS sequence"/>
</dbReference>
<sequence>MFLGYHIMLQQHGIDMSQHIHAGQCRTLLDGWLPSCVDYIKKTASGGFVTRRGCYRTDYGVGFSYTNLVFLVDDPTDIVRVTASTSSAPVPSEPSKPESAPNNNIGAIIGGVVSGISVIALALLCVVIWLILRRRRQTRAGKSRKQSNTSRLQAQPPANTAAQA</sequence>
<proteinExistence type="predicted"/>
<dbReference type="CDD" id="cd12087">
    <property type="entry name" value="TM_EGFR-like"/>
    <property type="match status" value="1"/>
</dbReference>
<dbReference type="EMBL" id="WVTB01000095">
    <property type="protein sequence ID" value="KAF3798508.1"/>
    <property type="molecule type" value="Genomic_DNA"/>
</dbReference>
<keyword evidence="2" id="KW-0472">Membrane</keyword>
<feature type="region of interest" description="Disordered" evidence="1">
    <location>
        <begin position="139"/>
        <end position="164"/>
    </location>
</feature>
<evidence type="ECO:0000256" key="1">
    <source>
        <dbReference type="SAM" id="MobiDB-lite"/>
    </source>
</evidence>
<accession>A0A8H4C6U3</accession>
<evidence type="ECO:0000313" key="4">
    <source>
        <dbReference type="Proteomes" id="UP000613401"/>
    </source>
</evidence>
<feature type="transmembrane region" description="Helical" evidence="2">
    <location>
        <begin position="105"/>
        <end position="132"/>
    </location>
</feature>
<protein>
    <submittedName>
        <fullName evidence="3">Uncharacterized protein</fullName>
    </submittedName>
</protein>
<gene>
    <name evidence="3" type="ORF">GCG54_00013249</name>
</gene>
<dbReference type="RefSeq" id="XP_045257668.1">
    <property type="nucleotide sequence ID" value="XM_045413107.1"/>
</dbReference>
<keyword evidence="4" id="KW-1185">Reference proteome</keyword>
<feature type="compositionally biased region" description="Low complexity" evidence="1">
    <location>
        <begin position="153"/>
        <end position="164"/>
    </location>
</feature>
<dbReference type="GeneID" id="69020365"/>
<keyword evidence="2" id="KW-1133">Transmembrane helix</keyword>